<reference evidence="2 3" key="1">
    <citation type="journal article" date="2019" name="Int. J. Syst. Evol. Microbiol.">
        <title>The Global Catalogue of Microorganisms (GCM) 10K type strain sequencing project: providing services to taxonomists for standard genome sequencing and annotation.</title>
        <authorList>
            <consortium name="The Broad Institute Genomics Platform"/>
            <consortium name="The Broad Institute Genome Sequencing Center for Infectious Disease"/>
            <person name="Wu L."/>
            <person name="Ma J."/>
        </authorList>
    </citation>
    <scope>NUCLEOTIDE SEQUENCE [LARGE SCALE GENOMIC DNA]</scope>
    <source>
        <strain evidence="2 3">JCM 6921</strain>
    </source>
</reference>
<dbReference type="EMBL" id="BAAATJ010000037">
    <property type="protein sequence ID" value="GAA2416419.1"/>
    <property type="molecule type" value="Genomic_DNA"/>
</dbReference>
<feature type="region of interest" description="Disordered" evidence="1">
    <location>
        <begin position="101"/>
        <end position="141"/>
    </location>
</feature>
<feature type="region of interest" description="Disordered" evidence="1">
    <location>
        <begin position="1"/>
        <end position="26"/>
    </location>
</feature>
<proteinExistence type="predicted"/>
<feature type="compositionally biased region" description="Gly residues" evidence="1">
    <location>
        <begin position="115"/>
        <end position="130"/>
    </location>
</feature>
<name>A0ABN3IYI3_9ACTN</name>
<protein>
    <submittedName>
        <fullName evidence="2">Uncharacterized protein</fullName>
    </submittedName>
</protein>
<sequence>MRQASWDARTPSRSSPTPPDPAGTVPAIEAAVGFPVPVEAPDRRVRLRGRWIPARPARRGPDSGFPCGRCVWRDDRNPVLARGRTPPPRAPLCAARAHSRMSCGPDARGEHVRPPGGGGPCSGAGPAGPGGRPPYLPATGR</sequence>
<evidence type="ECO:0000313" key="2">
    <source>
        <dbReference type="EMBL" id="GAA2416419.1"/>
    </source>
</evidence>
<evidence type="ECO:0000256" key="1">
    <source>
        <dbReference type="SAM" id="MobiDB-lite"/>
    </source>
</evidence>
<evidence type="ECO:0000313" key="3">
    <source>
        <dbReference type="Proteomes" id="UP001500058"/>
    </source>
</evidence>
<gene>
    <name evidence="2" type="ORF">GCM10010420_53260</name>
</gene>
<feature type="compositionally biased region" description="Pro residues" evidence="1">
    <location>
        <begin position="131"/>
        <end position="141"/>
    </location>
</feature>
<organism evidence="2 3">
    <name type="scientific">Streptomyces glaucosporus</name>
    <dbReference type="NCBI Taxonomy" id="284044"/>
    <lineage>
        <taxon>Bacteria</taxon>
        <taxon>Bacillati</taxon>
        <taxon>Actinomycetota</taxon>
        <taxon>Actinomycetes</taxon>
        <taxon>Kitasatosporales</taxon>
        <taxon>Streptomycetaceae</taxon>
        <taxon>Streptomyces</taxon>
    </lineage>
</organism>
<accession>A0ABN3IYI3</accession>
<keyword evidence="3" id="KW-1185">Reference proteome</keyword>
<comment type="caution">
    <text evidence="2">The sequence shown here is derived from an EMBL/GenBank/DDBJ whole genome shotgun (WGS) entry which is preliminary data.</text>
</comment>
<dbReference type="Proteomes" id="UP001500058">
    <property type="component" value="Unassembled WGS sequence"/>
</dbReference>